<evidence type="ECO:0000313" key="7">
    <source>
        <dbReference type="EMBL" id="MBB5184426.1"/>
    </source>
</evidence>
<evidence type="ECO:0000256" key="6">
    <source>
        <dbReference type="HAMAP-Rule" id="MF_00361"/>
    </source>
</evidence>
<dbReference type="PANTHER" id="PTHR20275:SF0">
    <property type="entry name" value="NAD KINASE"/>
    <property type="match status" value="1"/>
</dbReference>
<dbReference type="InterPro" id="IPR017437">
    <property type="entry name" value="ATP-NAD_kinase_PpnK-typ_C"/>
</dbReference>
<comment type="similarity">
    <text evidence="6">Belongs to the NAD kinase family.</text>
</comment>
<keyword evidence="4 6" id="KW-0520">NAD</keyword>
<comment type="caution">
    <text evidence="7">The sequence shown here is derived from an EMBL/GenBank/DDBJ whole genome shotgun (WGS) entry which is preliminary data.</text>
</comment>
<evidence type="ECO:0000256" key="5">
    <source>
        <dbReference type="ARBA" id="ARBA00047925"/>
    </source>
</evidence>
<name>A0A7W8CZY7_9FIRM</name>
<dbReference type="Gene3D" id="2.60.200.30">
    <property type="entry name" value="Probable inorganic polyphosphate/atp-NAD kinase, domain 2"/>
    <property type="match status" value="1"/>
</dbReference>
<dbReference type="GO" id="GO:0046872">
    <property type="term" value="F:metal ion binding"/>
    <property type="evidence" value="ECO:0007669"/>
    <property type="project" value="UniProtKB-UniRule"/>
</dbReference>
<organism evidence="7 8">
    <name type="scientific">Faecalicoccus acidiformans</name>
    <dbReference type="NCBI Taxonomy" id="915173"/>
    <lineage>
        <taxon>Bacteria</taxon>
        <taxon>Bacillati</taxon>
        <taxon>Bacillota</taxon>
        <taxon>Erysipelotrichia</taxon>
        <taxon>Erysipelotrichales</taxon>
        <taxon>Erysipelotrichaceae</taxon>
        <taxon>Faecalicoccus</taxon>
    </lineage>
</organism>
<feature type="binding site" evidence="6">
    <location>
        <position position="50"/>
    </location>
    <ligand>
        <name>NAD(+)</name>
        <dbReference type="ChEBI" id="CHEBI:57540"/>
    </ligand>
</feature>
<dbReference type="GO" id="GO:0051287">
    <property type="term" value="F:NAD binding"/>
    <property type="evidence" value="ECO:0007669"/>
    <property type="project" value="UniProtKB-ARBA"/>
</dbReference>
<comment type="caution">
    <text evidence="6">Lacks conserved residue(s) required for the propagation of feature annotation.</text>
</comment>
<dbReference type="EC" id="2.7.1.23" evidence="6"/>
<dbReference type="EMBL" id="JACHHD010000003">
    <property type="protein sequence ID" value="MBB5184426.1"/>
    <property type="molecule type" value="Genomic_DNA"/>
</dbReference>
<reference evidence="7 8" key="1">
    <citation type="submission" date="2020-08" db="EMBL/GenBank/DDBJ databases">
        <title>Genomic Encyclopedia of Type Strains, Phase IV (KMG-IV): sequencing the most valuable type-strain genomes for metagenomic binning, comparative biology and taxonomic classification.</title>
        <authorList>
            <person name="Goeker M."/>
        </authorList>
    </citation>
    <scope>NUCLEOTIDE SEQUENCE [LARGE SCALE GENOMIC DNA]</scope>
    <source>
        <strain evidence="7 8">DSM 26963</strain>
    </source>
</reference>
<dbReference type="NCBIfam" id="NF003424">
    <property type="entry name" value="PRK04885.1"/>
    <property type="match status" value="1"/>
</dbReference>
<feature type="binding site" evidence="6">
    <location>
        <position position="154"/>
    </location>
    <ligand>
        <name>NAD(+)</name>
        <dbReference type="ChEBI" id="CHEBI:57540"/>
    </ligand>
</feature>
<dbReference type="Pfam" id="PF01513">
    <property type="entry name" value="NAD_kinase"/>
    <property type="match status" value="1"/>
</dbReference>
<dbReference type="SUPFAM" id="SSF111331">
    <property type="entry name" value="NAD kinase/diacylglycerol kinase-like"/>
    <property type="match status" value="1"/>
</dbReference>
<dbReference type="HAMAP" id="MF_00361">
    <property type="entry name" value="NAD_kinase"/>
    <property type="match status" value="1"/>
</dbReference>
<evidence type="ECO:0000256" key="2">
    <source>
        <dbReference type="ARBA" id="ARBA00022777"/>
    </source>
</evidence>
<evidence type="ECO:0000256" key="1">
    <source>
        <dbReference type="ARBA" id="ARBA00022679"/>
    </source>
</evidence>
<evidence type="ECO:0000313" key="8">
    <source>
        <dbReference type="Proteomes" id="UP000521313"/>
    </source>
</evidence>
<evidence type="ECO:0000256" key="3">
    <source>
        <dbReference type="ARBA" id="ARBA00022857"/>
    </source>
</evidence>
<dbReference type="PANTHER" id="PTHR20275">
    <property type="entry name" value="NAD KINASE"/>
    <property type="match status" value="1"/>
</dbReference>
<dbReference type="GO" id="GO:0006741">
    <property type="term" value="P:NADP+ biosynthetic process"/>
    <property type="evidence" value="ECO:0007669"/>
    <property type="project" value="UniProtKB-UniRule"/>
</dbReference>
<dbReference type="Proteomes" id="UP000521313">
    <property type="component" value="Unassembled WGS sequence"/>
</dbReference>
<dbReference type="GO" id="GO:0005524">
    <property type="term" value="F:ATP binding"/>
    <property type="evidence" value="ECO:0007669"/>
    <property type="project" value="UniProtKB-KW"/>
</dbReference>
<keyword evidence="1 6" id="KW-0808">Transferase</keyword>
<comment type="catalytic activity">
    <reaction evidence="5 6">
        <text>NAD(+) + ATP = ADP + NADP(+) + H(+)</text>
        <dbReference type="Rhea" id="RHEA:18629"/>
        <dbReference type="ChEBI" id="CHEBI:15378"/>
        <dbReference type="ChEBI" id="CHEBI:30616"/>
        <dbReference type="ChEBI" id="CHEBI:57540"/>
        <dbReference type="ChEBI" id="CHEBI:58349"/>
        <dbReference type="ChEBI" id="CHEBI:456216"/>
        <dbReference type="EC" id="2.7.1.23"/>
    </reaction>
</comment>
<feature type="binding site" evidence="6">
    <location>
        <begin position="118"/>
        <end position="119"/>
    </location>
    <ligand>
        <name>NAD(+)</name>
        <dbReference type="ChEBI" id="CHEBI:57540"/>
    </ligand>
</feature>
<keyword evidence="6" id="KW-0963">Cytoplasm</keyword>
<dbReference type="InterPro" id="IPR017438">
    <property type="entry name" value="ATP-NAD_kinase_N"/>
</dbReference>
<dbReference type="Gene3D" id="3.40.50.10330">
    <property type="entry name" value="Probable inorganic polyphosphate/atp-NAD kinase, domain 1"/>
    <property type="match status" value="1"/>
</dbReference>
<dbReference type="InterPro" id="IPR002504">
    <property type="entry name" value="NADK"/>
</dbReference>
<dbReference type="GO" id="GO:0005737">
    <property type="term" value="C:cytoplasm"/>
    <property type="evidence" value="ECO:0007669"/>
    <property type="project" value="UniProtKB-SubCell"/>
</dbReference>
<proteinExistence type="inferred from homology"/>
<protein>
    <recommendedName>
        <fullName evidence="6">NAD kinase</fullName>
        <ecNumber evidence="6">2.7.1.23</ecNumber>
    </recommendedName>
    <alternativeName>
        <fullName evidence="6">ATP-dependent NAD kinase</fullName>
    </alternativeName>
</protein>
<comment type="subcellular location">
    <subcellularLocation>
        <location evidence="6">Cytoplasm</location>
    </subcellularLocation>
</comment>
<keyword evidence="2 6" id="KW-0418">Kinase</keyword>
<feature type="active site" description="Proton acceptor" evidence="6">
    <location>
        <position position="45"/>
    </location>
</feature>
<accession>A0A7W8CZY7</accession>
<feature type="binding site" evidence="6">
    <location>
        <begin position="45"/>
        <end position="46"/>
    </location>
    <ligand>
        <name>NAD(+)</name>
        <dbReference type="ChEBI" id="CHEBI:57540"/>
    </ligand>
</feature>
<keyword evidence="3 6" id="KW-0521">NADP</keyword>
<evidence type="ECO:0000256" key="4">
    <source>
        <dbReference type="ARBA" id="ARBA00023027"/>
    </source>
</evidence>
<keyword evidence="6" id="KW-0067">ATP-binding</keyword>
<dbReference type="GO" id="GO:0003951">
    <property type="term" value="F:NAD+ kinase activity"/>
    <property type="evidence" value="ECO:0007669"/>
    <property type="project" value="UniProtKB-UniRule"/>
</dbReference>
<dbReference type="InterPro" id="IPR016064">
    <property type="entry name" value="NAD/diacylglycerol_kinase_sf"/>
</dbReference>
<comment type="cofactor">
    <cofactor evidence="6">
        <name>a divalent metal cation</name>
        <dbReference type="ChEBI" id="CHEBI:60240"/>
    </cofactor>
</comment>
<comment type="function">
    <text evidence="6">Involved in the regulation of the intracellular balance of NAD and NADP, and is a key enzyme in the biosynthesis of NADP. Catalyzes specifically the phosphorylation on 2'-hydroxyl of the adenosine moiety of NAD to yield NADP.</text>
</comment>
<dbReference type="RefSeq" id="WP_183374390.1">
    <property type="nucleotide sequence ID" value="NZ_CALVCN010000002.1"/>
</dbReference>
<keyword evidence="6" id="KW-0547">Nucleotide-binding</keyword>
<dbReference type="AlphaFoldDB" id="A0A7W8CZY7"/>
<dbReference type="GO" id="GO:0019674">
    <property type="term" value="P:NAD+ metabolic process"/>
    <property type="evidence" value="ECO:0007669"/>
    <property type="project" value="InterPro"/>
</dbReference>
<sequence>MRFGLIVRNDSHSDSVARYIKEQCLRIGWIYDDAAPELLISIGGDGTLLRGIHHYIDHLNRISVVGIHTGTLGFYTDYTQEEVDTFIHDIQFHEVQYEEMPLLEMQIDDSSDRLYALNEMRIESVSRTLSLDVSIDGECFEHCTGSGICISTQAGSTAINRALQGAVIDDGLRVLQLCEIMPISHKNHHSLRNPYIMRLDRRIEVQSDSFISARVCYDHLDRSLDQAKHLLIQTSQKKVRFARYRQYSYLKRLKNLY</sequence>
<gene>
    <name evidence="6" type="primary">nadK</name>
    <name evidence="7" type="ORF">HNQ43_000464</name>
</gene>